<sequence length="238" mass="26034">MTSALVSRIAYKFVYGVLCLILAVLLLIVPGDFIRQALTTTHQFINLIVIAIVYAITIIVVLFVYLLRLYVTRTVLASIPKPWIPIEKGDVKKEVHAMIVKGLSDSAAIAWEARPRVIAPPGTPAAAVENADNAPVRESRRSHQLFRSKTPVTVGGEMSISSPPPRPVWGDVEHYGWGSPASPDLPNLEYATVLAELPTSSKPRPWPRHHRIHGSVPPAPTLVPVGEYGGRIVEEIPL</sequence>
<reference evidence="1" key="1">
    <citation type="submission" date="2022-10" db="EMBL/GenBank/DDBJ databases">
        <title>Genome Sequence of Xylaria curta.</title>
        <authorList>
            <person name="Buettner E."/>
        </authorList>
    </citation>
    <scope>NUCLEOTIDE SEQUENCE</scope>
    <source>
        <strain evidence="1">Babe10</strain>
    </source>
</reference>
<name>A0ACC1MPE8_9PEZI</name>
<organism evidence="1 2">
    <name type="scientific">Xylaria curta</name>
    <dbReference type="NCBI Taxonomy" id="42375"/>
    <lineage>
        <taxon>Eukaryota</taxon>
        <taxon>Fungi</taxon>
        <taxon>Dikarya</taxon>
        <taxon>Ascomycota</taxon>
        <taxon>Pezizomycotina</taxon>
        <taxon>Sordariomycetes</taxon>
        <taxon>Xylariomycetidae</taxon>
        <taxon>Xylariales</taxon>
        <taxon>Xylariaceae</taxon>
        <taxon>Xylaria</taxon>
    </lineage>
</organism>
<evidence type="ECO:0000313" key="1">
    <source>
        <dbReference type="EMBL" id="KAJ2968887.1"/>
    </source>
</evidence>
<dbReference type="Proteomes" id="UP001143856">
    <property type="component" value="Unassembled WGS sequence"/>
</dbReference>
<proteinExistence type="predicted"/>
<dbReference type="EMBL" id="JAPDGR010004187">
    <property type="protein sequence ID" value="KAJ2968887.1"/>
    <property type="molecule type" value="Genomic_DNA"/>
</dbReference>
<gene>
    <name evidence="1" type="ORF">NUW58_g10119</name>
</gene>
<comment type="caution">
    <text evidence="1">The sequence shown here is derived from an EMBL/GenBank/DDBJ whole genome shotgun (WGS) entry which is preliminary data.</text>
</comment>
<keyword evidence="2" id="KW-1185">Reference proteome</keyword>
<protein>
    <submittedName>
        <fullName evidence="1">Uncharacterized protein</fullName>
    </submittedName>
</protein>
<evidence type="ECO:0000313" key="2">
    <source>
        <dbReference type="Proteomes" id="UP001143856"/>
    </source>
</evidence>
<accession>A0ACC1MPE8</accession>